<name>A0A016S1F5_9BILA</name>
<proteinExistence type="predicted"/>
<accession>A0A016S1F5</accession>
<feature type="region of interest" description="Disordered" evidence="1">
    <location>
        <begin position="1"/>
        <end position="27"/>
    </location>
</feature>
<reference evidence="3" key="1">
    <citation type="journal article" date="2015" name="Nat. Genet.">
        <title>The genome and transcriptome of the zoonotic hookworm Ancylostoma ceylanicum identify infection-specific gene families.</title>
        <authorList>
            <person name="Schwarz E.M."/>
            <person name="Hu Y."/>
            <person name="Antoshechkin I."/>
            <person name="Miller M.M."/>
            <person name="Sternberg P.W."/>
            <person name="Aroian R.V."/>
        </authorList>
    </citation>
    <scope>NUCLEOTIDE SEQUENCE</scope>
    <source>
        <strain evidence="3">HY135</strain>
    </source>
</reference>
<evidence type="ECO:0000256" key="1">
    <source>
        <dbReference type="SAM" id="MobiDB-lite"/>
    </source>
</evidence>
<sequence>MVKGVPAVSPVQENSMKRHKKTGDSLQVSASDFEEAVSLLREDESIPPYMKTLFGILLEEREVHAKKEAEQLQRNPMTRKSCPAIVQPATYQQNLDLLDARSLIKMNSYNTAAIDLEQGAAQGGHSDQ</sequence>
<dbReference type="OrthoDB" id="5905194at2759"/>
<dbReference type="Proteomes" id="UP000024635">
    <property type="component" value="Unassembled WGS sequence"/>
</dbReference>
<evidence type="ECO:0000313" key="2">
    <source>
        <dbReference type="EMBL" id="EYB84346.1"/>
    </source>
</evidence>
<evidence type="ECO:0000313" key="3">
    <source>
        <dbReference type="Proteomes" id="UP000024635"/>
    </source>
</evidence>
<gene>
    <name evidence="2" type="primary">Acey_s0318.g2353</name>
    <name evidence="2" type="ORF">Y032_0318g2353</name>
</gene>
<keyword evidence="3" id="KW-1185">Reference proteome</keyword>
<comment type="caution">
    <text evidence="2">The sequence shown here is derived from an EMBL/GenBank/DDBJ whole genome shotgun (WGS) entry which is preliminary data.</text>
</comment>
<organism evidence="2 3">
    <name type="scientific">Ancylostoma ceylanicum</name>
    <dbReference type="NCBI Taxonomy" id="53326"/>
    <lineage>
        <taxon>Eukaryota</taxon>
        <taxon>Metazoa</taxon>
        <taxon>Ecdysozoa</taxon>
        <taxon>Nematoda</taxon>
        <taxon>Chromadorea</taxon>
        <taxon>Rhabditida</taxon>
        <taxon>Rhabditina</taxon>
        <taxon>Rhabditomorpha</taxon>
        <taxon>Strongyloidea</taxon>
        <taxon>Ancylostomatidae</taxon>
        <taxon>Ancylostomatinae</taxon>
        <taxon>Ancylostoma</taxon>
    </lineage>
</organism>
<dbReference type="AlphaFoldDB" id="A0A016S1F5"/>
<protein>
    <submittedName>
        <fullName evidence="2">Uncharacterized protein</fullName>
    </submittedName>
</protein>
<dbReference type="EMBL" id="JARK01001654">
    <property type="protein sequence ID" value="EYB84346.1"/>
    <property type="molecule type" value="Genomic_DNA"/>
</dbReference>